<dbReference type="PANTHER" id="PTHR47331">
    <property type="entry name" value="PHD-TYPE DOMAIN-CONTAINING PROTEIN"/>
    <property type="match status" value="1"/>
</dbReference>
<evidence type="ECO:0000313" key="2">
    <source>
        <dbReference type="Proteomes" id="UP001249851"/>
    </source>
</evidence>
<protein>
    <submittedName>
        <fullName evidence="1">Uncharacterized protein</fullName>
    </submittedName>
</protein>
<dbReference type="AlphaFoldDB" id="A0AAD9QSN3"/>
<name>A0AAD9QSN3_ACRCE</name>
<keyword evidence="2" id="KW-1185">Reference proteome</keyword>
<proteinExistence type="predicted"/>
<dbReference type="EMBL" id="JARQWQ010000016">
    <property type="protein sequence ID" value="KAK2566652.1"/>
    <property type="molecule type" value="Genomic_DNA"/>
</dbReference>
<gene>
    <name evidence="1" type="ORF">P5673_009313</name>
</gene>
<dbReference type="Proteomes" id="UP001249851">
    <property type="component" value="Unassembled WGS sequence"/>
</dbReference>
<evidence type="ECO:0000313" key="1">
    <source>
        <dbReference type="EMBL" id="KAK2566652.1"/>
    </source>
</evidence>
<reference evidence="1" key="2">
    <citation type="journal article" date="2023" name="Science">
        <title>Genomic signatures of disease resistance in endangered staghorn corals.</title>
        <authorList>
            <person name="Vollmer S.V."/>
            <person name="Selwyn J.D."/>
            <person name="Despard B.A."/>
            <person name="Roesel C.L."/>
        </authorList>
    </citation>
    <scope>NUCLEOTIDE SEQUENCE</scope>
    <source>
        <strain evidence="1">K2</strain>
    </source>
</reference>
<organism evidence="1 2">
    <name type="scientific">Acropora cervicornis</name>
    <name type="common">Staghorn coral</name>
    <dbReference type="NCBI Taxonomy" id="6130"/>
    <lineage>
        <taxon>Eukaryota</taxon>
        <taxon>Metazoa</taxon>
        <taxon>Cnidaria</taxon>
        <taxon>Anthozoa</taxon>
        <taxon>Hexacorallia</taxon>
        <taxon>Scleractinia</taxon>
        <taxon>Astrocoeniina</taxon>
        <taxon>Acroporidae</taxon>
        <taxon>Acropora</taxon>
    </lineage>
</organism>
<sequence length="192" mass="21418">MDYTGSIGLLRYKSCGKELEVEDCVNKHEVTYAREQLGESTETQETILLGLTWHKGSDTLQVNFLPDPARETKRGVLANLAKVYTPLELVSPVILEGKRLHGEMCLQKLGWDTPLPDDVAKTWREWEQSLPESVSVLRSIPIYQEPIQEVNLHAFGNARGYGVCAALHAVVSQASGISWCQIQLSQASPRKD</sequence>
<comment type="caution">
    <text evidence="1">The sequence shown here is derived from an EMBL/GenBank/DDBJ whole genome shotgun (WGS) entry which is preliminary data.</text>
</comment>
<dbReference type="PANTHER" id="PTHR47331:SF5">
    <property type="entry name" value="RIBONUCLEASE H"/>
    <property type="match status" value="1"/>
</dbReference>
<dbReference type="Pfam" id="PF05380">
    <property type="entry name" value="Peptidase_A17"/>
    <property type="match status" value="1"/>
</dbReference>
<accession>A0AAD9QSN3</accession>
<dbReference type="InterPro" id="IPR008042">
    <property type="entry name" value="Retrotrans_Pao"/>
</dbReference>
<reference evidence="1" key="1">
    <citation type="journal article" date="2023" name="G3 (Bethesda)">
        <title>Whole genome assembly and annotation of the endangered Caribbean coral Acropora cervicornis.</title>
        <authorList>
            <person name="Selwyn J.D."/>
            <person name="Vollmer S.V."/>
        </authorList>
    </citation>
    <scope>NUCLEOTIDE SEQUENCE</scope>
    <source>
        <strain evidence="1">K2</strain>
    </source>
</reference>